<reference evidence="11" key="1">
    <citation type="submission" date="2021-12" db="EMBL/GenBank/DDBJ databases">
        <authorList>
            <person name="King R."/>
        </authorList>
    </citation>
    <scope>NUCLEOTIDE SEQUENCE</scope>
</reference>
<keyword evidence="5" id="KW-0862">Zinc</keyword>
<dbReference type="GO" id="GO:0008270">
    <property type="term" value="F:zinc ion binding"/>
    <property type="evidence" value="ECO:0007669"/>
    <property type="project" value="UniProtKB-KW"/>
</dbReference>
<dbReference type="Gene3D" id="3.30.1490.490">
    <property type="match status" value="1"/>
</dbReference>
<dbReference type="SUPFAM" id="SSF57667">
    <property type="entry name" value="beta-beta-alpha zinc fingers"/>
    <property type="match status" value="2"/>
</dbReference>
<evidence type="ECO:0000313" key="12">
    <source>
        <dbReference type="Proteomes" id="UP001152759"/>
    </source>
</evidence>
<evidence type="ECO:0008006" key="13">
    <source>
        <dbReference type="Google" id="ProtNLM"/>
    </source>
</evidence>
<evidence type="ECO:0000256" key="7">
    <source>
        <dbReference type="PROSITE-ProRule" id="PRU01145"/>
    </source>
</evidence>
<keyword evidence="2" id="KW-0479">Metal-binding</keyword>
<dbReference type="PANTHER" id="PTHR13100:SF10">
    <property type="entry name" value="CELL GROWTH-REGULATING NUCLEOLAR PROTEIN"/>
    <property type="match status" value="1"/>
</dbReference>
<evidence type="ECO:0000256" key="5">
    <source>
        <dbReference type="ARBA" id="ARBA00022833"/>
    </source>
</evidence>
<dbReference type="GO" id="GO:0000122">
    <property type="term" value="P:negative regulation of transcription by RNA polymerase II"/>
    <property type="evidence" value="ECO:0007669"/>
    <property type="project" value="TreeGrafter"/>
</dbReference>
<dbReference type="GO" id="GO:0006364">
    <property type="term" value="P:rRNA processing"/>
    <property type="evidence" value="ECO:0007669"/>
    <property type="project" value="TreeGrafter"/>
</dbReference>
<evidence type="ECO:0000313" key="11">
    <source>
        <dbReference type="EMBL" id="CAH0384579.1"/>
    </source>
</evidence>
<protein>
    <recommendedName>
        <fullName evidence="13">Cell growth-regulating nucleolar protein</fullName>
    </recommendedName>
</protein>
<accession>A0A9P0A5M6</accession>
<dbReference type="EMBL" id="OU963863">
    <property type="protein sequence ID" value="CAH0384579.1"/>
    <property type="molecule type" value="Genomic_DNA"/>
</dbReference>
<dbReference type="FunFam" id="3.30.1490.490:FF:000001">
    <property type="entry name" value="cell growth-regulating nucleolar protein-like"/>
    <property type="match status" value="1"/>
</dbReference>
<feature type="compositionally biased region" description="Basic and acidic residues" evidence="8">
    <location>
        <begin position="257"/>
        <end position="266"/>
    </location>
</feature>
<gene>
    <name evidence="11" type="ORF">BEMITA_LOCUS3889</name>
</gene>
<proteinExistence type="predicted"/>
<evidence type="ECO:0000256" key="1">
    <source>
        <dbReference type="ARBA" id="ARBA00004123"/>
    </source>
</evidence>
<evidence type="ECO:0000256" key="8">
    <source>
        <dbReference type="SAM" id="MobiDB-lite"/>
    </source>
</evidence>
<dbReference type="AlphaFoldDB" id="A0A9P0A5M6"/>
<feature type="compositionally biased region" description="Basic residues" evidence="8">
    <location>
        <begin position="280"/>
        <end position="289"/>
    </location>
</feature>
<keyword evidence="6" id="KW-0539">Nucleus</keyword>
<evidence type="ECO:0000256" key="3">
    <source>
        <dbReference type="ARBA" id="ARBA00022737"/>
    </source>
</evidence>
<feature type="domain" description="Zinc finger C2H2 LYAR-type" evidence="9">
    <location>
        <begin position="34"/>
        <end position="61"/>
    </location>
</feature>
<evidence type="ECO:0000259" key="10">
    <source>
        <dbReference type="Pfam" id="PF25879"/>
    </source>
</evidence>
<evidence type="ECO:0000256" key="4">
    <source>
        <dbReference type="ARBA" id="ARBA00022771"/>
    </source>
</evidence>
<dbReference type="InterPro" id="IPR014898">
    <property type="entry name" value="Znf_C2H2_LYAR"/>
</dbReference>
<dbReference type="InterPro" id="IPR036236">
    <property type="entry name" value="Znf_C2H2_sf"/>
</dbReference>
<dbReference type="InterPro" id="IPR039999">
    <property type="entry name" value="LYAR"/>
</dbReference>
<dbReference type="Pfam" id="PF25879">
    <property type="entry name" value="WHD_LYAR"/>
    <property type="match status" value="1"/>
</dbReference>
<feature type="compositionally biased region" description="Basic and acidic residues" evidence="8">
    <location>
        <begin position="303"/>
        <end position="318"/>
    </location>
</feature>
<feature type="domain" description="Cell growth-regulating nucleolar protein-like winged helix" evidence="10">
    <location>
        <begin position="376"/>
        <end position="443"/>
    </location>
</feature>
<sequence length="445" mass="50627">MVAFTCNACGASVKKAAVEKHYFGECRRSRVVDVTCIDCLQDFDAETYPAHVRCLTENEKYGEKGTVERPNNKGEVKQQDWLGMIARIYETHPLNSKHKQILQHIINLDNIPRKKKPFLNFMKNSARMFAKDESVIESLYDILDKEFKAMQAANNNAKRPNIQNGSKAENVAINCDETPVENSEVVSEKKKKRRHKLKSESREESTASAEAENSLIEPESENNPPPSEEAADSDKKLSKKERKEKKKRDKYLTELNEIEKYEKTEEPDNSATADEEVSGKKKKEKKNRHKSESEMETVSAKTTVDKNGTDDSAPIERKLSKKEKKRKISENAAAEAEAKKKHKHLKGSADVPEIEQNQGKDPEGSEEETQEFIKPNKFKIDKVVQTILDSHGGEIALKRLAKRVCTEYQIRCGVQDADYIMAKFQKKIYNIPGVKIIKDKAVLQN</sequence>
<dbReference type="GO" id="GO:0003677">
    <property type="term" value="F:DNA binding"/>
    <property type="evidence" value="ECO:0007669"/>
    <property type="project" value="InterPro"/>
</dbReference>
<keyword evidence="4 7" id="KW-0863">Zinc-finger</keyword>
<evidence type="ECO:0000256" key="2">
    <source>
        <dbReference type="ARBA" id="ARBA00022723"/>
    </source>
</evidence>
<dbReference type="InterPro" id="IPR058719">
    <property type="entry name" value="WHD_LYAR"/>
</dbReference>
<feature type="compositionally biased region" description="Acidic residues" evidence="8">
    <location>
        <begin position="267"/>
        <end position="276"/>
    </location>
</feature>
<dbReference type="PANTHER" id="PTHR13100">
    <property type="entry name" value="CELL GROWTH-REGULATING NUCLEOLAR PROTEIN LYAR"/>
    <property type="match status" value="1"/>
</dbReference>
<feature type="region of interest" description="Disordered" evidence="8">
    <location>
        <begin position="179"/>
        <end position="372"/>
    </location>
</feature>
<evidence type="ECO:0000259" key="9">
    <source>
        <dbReference type="Pfam" id="PF08790"/>
    </source>
</evidence>
<dbReference type="PROSITE" id="PS51804">
    <property type="entry name" value="ZF_C2HC_LYAR"/>
    <property type="match status" value="1"/>
</dbReference>
<feature type="compositionally biased region" description="Basic residues" evidence="8">
    <location>
        <begin position="237"/>
        <end position="249"/>
    </location>
</feature>
<name>A0A9P0A5M6_BEMTA</name>
<feature type="compositionally biased region" description="Low complexity" evidence="8">
    <location>
        <begin position="206"/>
        <end position="217"/>
    </location>
</feature>
<keyword evidence="3" id="KW-0677">Repeat</keyword>
<organism evidence="11 12">
    <name type="scientific">Bemisia tabaci</name>
    <name type="common">Sweetpotato whitefly</name>
    <name type="synonym">Aleurodes tabaci</name>
    <dbReference type="NCBI Taxonomy" id="7038"/>
    <lineage>
        <taxon>Eukaryota</taxon>
        <taxon>Metazoa</taxon>
        <taxon>Ecdysozoa</taxon>
        <taxon>Arthropoda</taxon>
        <taxon>Hexapoda</taxon>
        <taxon>Insecta</taxon>
        <taxon>Pterygota</taxon>
        <taxon>Neoptera</taxon>
        <taxon>Paraneoptera</taxon>
        <taxon>Hemiptera</taxon>
        <taxon>Sternorrhyncha</taxon>
        <taxon>Aleyrodoidea</taxon>
        <taxon>Aleyrodidae</taxon>
        <taxon>Aleyrodinae</taxon>
        <taxon>Bemisia</taxon>
    </lineage>
</organism>
<keyword evidence="12" id="KW-1185">Reference proteome</keyword>
<dbReference type="Proteomes" id="UP001152759">
    <property type="component" value="Chromosome 2"/>
</dbReference>
<evidence type="ECO:0000256" key="6">
    <source>
        <dbReference type="ARBA" id="ARBA00023242"/>
    </source>
</evidence>
<dbReference type="KEGG" id="btab:109032504"/>
<dbReference type="Pfam" id="PF08790">
    <property type="entry name" value="zf-LYAR"/>
    <property type="match status" value="1"/>
</dbReference>
<dbReference type="GO" id="GO:0005730">
    <property type="term" value="C:nucleolus"/>
    <property type="evidence" value="ECO:0007669"/>
    <property type="project" value="TreeGrafter"/>
</dbReference>
<comment type="subcellular location">
    <subcellularLocation>
        <location evidence="1">Nucleus</location>
    </subcellularLocation>
</comment>